<name>A0A397VX89_9GLOM</name>
<accession>A0A397VX89</accession>
<sequence>MKVPTPSFVKELCNEFVENISNKEITDVSIEELLHNKCMKESEEVLWGVTNRILDTEDVLEKSSIWQKIHKIPDIIVPIIWTVLKNLPIKKSIFVGINDELIYAECSCRVCNGKKKDDDWAKP</sequence>
<gene>
    <name evidence="1" type="ORF">C2G38_2241303</name>
</gene>
<reference evidence="1 2" key="1">
    <citation type="submission" date="2018-06" db="EMBL/GenBank/DDBJ databases">
        <title>Comparative genomics reveals the genomic features of Rhizophagus irregularis, R. cerebriforme, R. diaphanum and Gigaspora rosea, and their symbiotic lifestyle signature.</title>
        <authorList>
            <person name="Morin E."/>
            <person name="San Clemente H."/>
            <person name="Chen E.C.H."/>
            <person name="De La Providencia I."/>
            <person name="Hainaut M."/>
            <person name="Kuo A."/>
            <person name="Kohler A."/>
            <person name="Murat C."/>
            <person name="Tang N."/>
            <person name="Roy S."/>
            <person name="Loubradou J."/>
            <person name="Henrissat B."/>
            <person name="Grigoriev I.V."/>
            <person name="Corradi N."/>
            <person name="Roux C."/>
            <person name="Martin F.M."/>
        </authorList>
    </citation>
    <scope>NUCLEOTIDE SEQUENCE [LARGE SCALE GENOMIC DNA]</scope>
    <source>
        <strain evidence="1 2">DAOM 194757</strain>
    </source>
</reference>
<keyword evidence="2" id="KW-1185">Reference proteome</keyword>
<dbReference type="Proteomes" id="UP000266673">
    <property type="component" value="Unassembled WGS sequence"/>
</dbReference>
<proteinExistence type="predicted"/>
<dbReference type="AlphaFoldDB" id="A0A397VX89"/>
<organism evidence="1 2">
    <name type="scientific">Gigaspora rosea</name>
    <dbReference type="NCBI Taxonomy" id="44941"/>
    <lineage>
        <taxon>Eukaryota</taxon>
        <taxon>Fungi</taxon>
        <taxon>Fungi incertae sedis</taxon>
        <taxon>Mucoromycota</taxon>
        <taxon>Glomeromycotina</taxon>
        <taxon>Glomeromycetes</taxon>
        <taxon>Diversisporales</taxon>
        <taxon>Gigasporaceae</taxon>
        <taxon>Gigaspora</taxon>
    </lineage>
</organism>
<comment type="caution">
    <text evidence="1">The sequence shown here is derived from an EMBL/GenBank/DDBJ whole genome shotgun (WGS) entry which is preliminary data.</text>
</comment>
<evidence type="ECO:0000313" key="1">
    <source>
        <dbReference type="EMBL" id="RIB25599.1"/>
    </source>
</evidence>
<dbReference type="EMBL" id="QKWP01000168">
    <property type="protein sequence ID" value="RIB25599.1"/>
    <property type="molecule type" value="Genomic_DNA"/>
</dbReference>
<protein>
    <submittedName>
        <fullName evidence="1">Uncharacterized protein</fullName>
    </submittedName>
</protein>
<evidence type="ECO:0000313" key="2">
    <source>
        <dbReference type="Proteomes" id="UP000266673"/>
    </source>
</evidence>